<feature type="repeat" description="WD" evidence="3">
    <location>
        <begin position="1002"/>
        <end position="1043"/>
    </location>
</feature>
<gene>
    <name evidence="5" type="ORF">T069G_00169</name>
</gene>
<sequence length="1366" mass="155293">MSNSEKLASYKSTYIMDPPPYEDPLGKRTHSLNNPLPEVPYSLEDPLREVSLLVNNLYVLSDAFCRHLRCQRSSSEDERRIIRDCLTAFSTLENKLVASVPGYYLENPLHDSLRDLVGYIVSFCDFERLQEAWEAWAYEKAKLLRDALDDDLSDEVHYLRDATTKPDLWESSCLRKLALGDSFEEKSRLLLVTGEAGCGKTNLLLHIAKLLLKRRSYAHSDPHKVVTHFSEDKNTIQDCLSSLREQLEGNNDAGFQLSPDPKGNISFDDVGKTLGKFSDDNKNTTIYIILDGFDKYSGYLSYLLKLISTTINLSPKIHWIVSIRSFRNCTAIKDISYTLADVSDNEKLKDAAKKFVSMQVDTFFKKTGIPEPSREDLEKTLMKRSKGNLLWITLACSIIKKDPIYAMHIAGNVEEKIEALYVRFNNLLQVQLLLTAEENKHLGEIVTILAAACRPLAISELRLLVQLSDAVDLEILIKRRFLFLLEVQDDIVRFSHELAKKYLMEKHVGQIKPEIHGKIALRCLDFFASSSSSGNLSDELPIHYAVSHWIKHFLISQSKSGDLYARRTGLGALTDVLSLGFTQWLDIIKQIRYPVSGVSRDLLQLRNFLTGCESKQVEQDIPHDCIIADVMDAVRFLRFSYDMGNVSLKDSLLFYPYEDFRLKLLKKNFPRLLNKPATEYKMKDIALNLHPQSQVLTCAYSPDGRFLASYSKSDKTISVWDIHNGTKTDQLQTRAPDGFNRFYIAFSVSGALAALTSLNTIDVWDFPTRKHIKTIRKNLDRQYYRFGDLQGLTFSPDGKQLATTNGKSFLTWALPSFEEHKYRINTPDTISCVKFLGDGLIAFPSSNIITLWREETAENVHILRGHKEHITSLEFLPKHQWLASASQNESFIRLWDPNSGLELYTLNSHNPGIRSISFSFDETKLASGYKDAIEIWDFENMGPDPQGLNMRRIEHFEDSKHVESVVFSPKDLSLASVLTGGLIRIWDTCAFRHEVKGSVTQIDRHTCAIQCLRFSHNGEFFATADRDGKICIWDGKTGDYRISIESKGCELHLISPDDQSLVTSSADGVMAIWNTGNWLLRRKLIGHRDKVLCVEFSPDGRHMASASHDGTIGIWDLLNEYDIAETKPAHQIQAEFECSNGFDRKGVIRACMAFSPDGTQLACSVRGGAAVQIWNVKPDGSLDASQHSQQLHSAKDAFNNCLSLSERIFFSQDANFIIASGDRHLSIWSIESKKFLILIRYVPMIFQSLRWDARKPEYIFTELGRFFIGYVFETKVATSKSIRYEDGYWTDKVNTSSGPQSESCTLNGWELEISWKGKPLVKFPSSYFPSHWHGIRMLWIRGKRIAMGYKSGHVTLLNFEGDDTEI</sequence>
<dbReference type="InterPro" id="IPR027417">
    <property type="entry name" value="P-loop_NTPase"/>
</dbReference>
<dbReference type="RefSeq" id="XP_056032695.1">
    <property type="nucleotide sequence ID" value="XM_056167379.1"/>
</dbReference>
<dbReference type="PROSITE" id="PS00678">
    <property type="entry name" value="WD_REPEATS_1"/>
    <property type="match status" value="1"/>
</dbReference>
<dbReference type="CDD" id="cd00200">
    <property type="entry name" value="WD40"/>
    <property type="match status" value="1"/>
</dbReference>
<dbReference type="Proteomes" id="UP001140511">
    <property type="component" value="Unassembled WGS sequence"/>
</dbReference>
<dbReference type="Gene3D" id="3.40.50.300">
    <property type="entry name" value="P-loop containing nucleotide triphosphate hydrolases"/>
    <property type="match status" value="1"/>
</dbReference>
<evidence type="ECO:0000313" key="6">
    <source>
        <dbReference type="Proteomes" id="UP001140511"/>
    </source>
</evidence>
<organism evidence="5 6">
    <name type="scientific">Trichoderma breve</name>
    <dbReference type="NCBI Taxonomy" id="2034170"/>
    <lineage>
        <taxon>Eukaryota</taxon>
        <taxon>Fungi</taxon>
        <taxon>Dikarya</taxon>
        <taxon>Ascomycota</taxon>
        <taxon>Pezizomycotina</taxon>
        <taxon>Sordariomycetes</taxon>
        <taxon>Hypocreomycetidae</taxon>
        <taxon>Hypocreales</taxon>
        <taxon>Hypocreaceae</taxon>
        <taxon>Trichoderma</taxon>
    </lineage>
</organism>
<dbReference type="InterPro" id="IPR015943">
    <property type="entry name" value="WD40/YVTN_repeat-like_dom_sf"/>
</dbReference>
<dbReference type="GeneID" id="80862067"/>
<dbReference type="PANTHER" id="PTHR19848:SF8">
    <property type="entry name" value="F-BOX AND WD REPEAT DOMAIN CONTAINING 7"/>
    <property type="match status" value="1"/>
</dbReference>
<evidence type="ECO:0000256" key="2">
    <source>
        <dbReference type="ARBA" id="ARBA00022737"/>
    </source>
</evidence>
<feature type="repeat" description="WD" evidence="3">
    <location>
        <begin position="863"/>
        <end position="905"/>
    </location>
</feature>
<keyword evidence="1 3" id="KW-0853">WD repeat</keyword>
<comment type="caution">
    <text evidence="5">The sequence shown here is derived from an EMBL/GenBank/DDBJ whole genome shotgun (WGS) entry which is preliminary data.</text>
</comment>
<dbReference type="EMBL" id="JAOPEN010000001">
    <property type="protein sequence ID" value="KAJ4863639.1"/>
    <property type="molecule type" value="Genomic_DNA"/>
</dbReference>
<keyword evidence="2" id="KW-0677">Repeat</keyword>
<dbReference type="InterPro" id="IPR019775">
    <property type="entry name" value="WD40_repeat_CS"/>
</dbReference>
<dbReference type="SUPFAM" id="SSF52540">
    <property type="entry name" value="P-loop containing nucleoside triphosphate hydrolases"/>
    <property type="match status" value="1"/>
</dbReference>
<evidence type="ECO:0000256" key="3">
    <source>
        <dbReference type="PROSITE-ProRule" id="PRU00221"/>
    </source>
</evidence>
<protein>
    <submittedName>
        <fullName evidence="5">WD domain, g-beta repeat domain-containing protein</fullName>
    </submittedName>
</protein>
<accession>A0A9W9JPZ1</accession>
<dbReference type="Gene3D" id="2.130.10.10">
    <property type="entry name" value="YVTN repeat-like/Quinoprotein amine dehydrogenase"/>
    <property type="match status" value="4"/>
</dbReference>
<dbReference type="Pfam" id="PF00400">
    <property type="entry name" value="WD40"/>
    <property type="match status" value="5"/>
</dbReference>
<evidence type="ECO:0000313" key="5">
    <source>
        <dbReference type="EMBL" id="KAJ4863639.1"/>
    </source>
</evidence>
<name>A0A9W9JPZ1_9HYPO</name>
<dbReference type="PROSITE" id="PS50294">
    <property type="entry name" value="WD_REPEATS_REGION"/>
    <property type="match status" value="2"/>
</dbReference>
<proteinExistence type="predicted"/>
<reference evidence="5" key="1">
    <citation type="submission" date="2022-09" db="EMBL/GenBank/DDBJ databases">
        <title>Chromosome-level assembly of Trichoderma breve T069, a fungus used in development of biopesticide product.</title>
        <authorList>
            <person name="Lin R."/>
            <person name="Liu T."/>
        </authorList>
    </citation>
    <scope>NUCLEOTIDE SEQUENCE</scope>
    <source>
        <strain evidence="5">T069</strain>
    </source>
</reference>
<dbReference type="Pfam" id="PF24883">
    <property type="entry name" value="NPHP3_N"/>
    <property type="match status" value="1"/>
</dbReference>
<dbReference type="SUPFAM" id="SSF50978">
    <property type="entry name" value="WD40 repeat-like"/>
    <property type="match status" value="2"/>
</dbReference>
<dbReference type="PANTHER" id="PTHR19848">
    <property type="entry name" value="WD40 REPEAT PROTEIN"/>
    <property type="match status" value="1"/>
</dbReference>
<dbReference type="InterPro" id="IPR001680">
    <property type="entry name" value="WD40_rpt"/>
</dbReference>
<dbReference type="InterPro" id="IPR036322">
    <property type="entry name" value="WD40_repeat_dom_sf"/>
</dbReference>
<evidence type="ECO:0000259" key="4">
    <source>
        <dbReference type="Pfam" id="PF24883"/>
    </source>
</evidence>
<dbReference type="InterPro" id="IPR056884">
    <property type="entry name" value="NPHP3-like_N"/>
</dbReference>
<feature type="domain" description="Nephrocystin 3-like N-terminal" evidence="4">
    <location>
        <begin position="185"/>
        <end position="323"/>
    </location>
</feature>
<dbReference type="SMART" id="SM00320">
    <property type="entry name" value="WD40"/>
    <property type="match status" value="9"/>
</dbReference>
<dbReference type="SUPFAM" id="SSF63829">
    <property type="entry name" value="Calcium-dependent phosphotriesterase"/>
    <property type="match status" value="1"/>
</dbReference>
<evidence type="ECO:0000256" key="1">
    <source>
        <dbReference type="ARBA" id="ARBA00022574"/>
    </source>
</evidence>
<feature type="repeat" description="WD" evidence="3">
    <location>
        <begin position="1084"/>
        <end position="1125"/>
    </location>
</feature>
<keyword evidence="6" id="KW-1185">Reference proteome</keyword>
<dbReference type="PROSITE" id="PS50082">
    <property type="entry name" value="WD_REPEATS_2"/>
    <property type="match status" value="3"/>
</dbReference>